<reference evidence="1 2" key="2">
    <citation type="submission" date="2018-11" db="EMBL/GenBank/DDBJ databases">
        <authorList>
            <consortium name="Pathogen Informatics"/>
        </authorList>
    </citation>
    <scope>NUCLEOTIDE SEQUENCE [LARGE SCALE GENOMIC DNA]</scope>
    <source>
        <strain evidence="1 2">NST_G2</strain>
    </source>
</reference>
<dbReference type="WBParaSite" id="SSLN_0001307701-mRNA-1">
    <property type="protein sequence ID" value="SSLN_0001307701-mRNA-1"/>
    <property type="gene ID" value="SSLN_0001307701"/>
</dbReference>
<gene>
    <name evidence="1" type="ORF">SSLN_LOCUS12598</name>
</gene>
<dbReference type="AlphaFoldDB" id="A0A183T801"/>
<protein>
    <submittedName>
        <fullName evidence="3">DUF3480 domain-containing protein</fullName>
    </submittedName>
</protein>
<dbReference type="Proteomes" id="UP000275846">
    <property type="component" value="Unassembled WGS sequence"/>
</dbReference>
<keyword evidence="2" id="KW-1185">Reference proteome</keyword>
<evidence type="ECO:0000313" key="2">
    <source>
        <dbReference type="Proteomes" id="UP000275846"/>
    </source>
</evidence>
<evidence type="ECO:0000313" key="3">
    <source>
        <dbReference type="WBParaSite" id="SSLN_0001307701-mRNA-1"/>
    </source>
</evidence>
<accession>A0A183T801</accession>
<proteinExistence type="predicted"/>
<name>A0A183T801_SCHSO</name>
<dbReference type="EMBL" id="UYSU01037386">
    <property type="protein sequence ID" value="VDL98983.1"/>
    <property type="molecule type" value="Genomic_DNA"/>
</dbReference>
<organism evidence="3">
    <name type="scientific">Schistocephalus solidus</name>
    <name type="common">Tapeworm</name>
    <dbReference type="NCBI Taxonomy" id="70667"/>
    <lineage>
        <taxon>Eukaryota</taxon>
        <taxon>Metazoa</taxon>
        <taxon>Spiralia</taxon>
        <taxon>Lophotrochozoa</taxon>
        <taxon>Platyhelminthes</taxon>
        <taxon>Cestoda</taxon>
        <taxon>Eucestoda</taxon>
        <taxon>Diphyllobothriidea</taxon>
        <taxon>Diphyllobothriidae</taxon>
        <taxon>Schistocephalus</taxon>
    </lineage>
</organism>
<sequence length="116" mass="12837">MSCLTDEDLCCTVSYPFLGAIGMTQPFRLVHARSLHMVQLASDAMLFNAIDGAFTLSVGALHSITKSHPSRFFDVPSLVDYRKPTSHSLSGWQIDEQHLQLGLYPLHLGWIGCCTL</sequence>
<reference evidence="3" key="1">
    <citation type="submission" date="2016-06" db="UniProtKB">
        <authorList>
            <consortium name="WormBaseParasite"/>
        </authorList>
    </citation>
    <scope>IDENTIFICATION</scope>
</reference>
<evidence type="ECO:0000313" key="1">
    <source>
        <dbReference type="EMBL" id="VDL98983.1"/>
    </source>
</evidence>